<organism evidence="2 3">
    <name type="scientific">Wuchereria bancrofti</name>
    <dbReference type="NCBI Taxonomy" id="6293"/>
    <lineage>
        <taxon>Eukaryota</taxon>
        <taxon>Metazoa</taxon>
        <taxon>Ecdysozoa</taxon>
        <taxon>Nematoda</taxon>
        <taxon>Chromadorea</taxon>
        <taxon>Rhabditida</taxon>
        <taxon>Spirurina</taxon>
        <taxon>Spiruromorpha</taxon>
        <taxon>Filarioidea</taxon>
        <taxon>Onchocercidae</taxon>
        <taxon>Wuchereria</taxon>
    </lineage>
</organism>
<dbReference type="Proteomes" id="UP000004810">
    <property type="component" value="Unassembled WGS sequence"/>
</dbReference>
<sequence>MAGRRRFTRIDMSNDDNIDMNNLANIKLIKAPSREVNHFHCHKRIILRKAIPTRTIPPLNHHLRLSLGLKCSTQHDETTASRTSFHNPTRAVSSDMQRQHM</sequence>
<name>J9DKT4_WUCBA</name>
<proteinExistence type="predicted"/>
<feature type="region of interest" description="Disordered" evidence="1">
    <location>
        <begin position="76"/>
        <end position="101"/>
    </location>
</feature>
<feature type="compositionally biased region" description="Polar residues" evidence="1">
    <location>
        <begin position="80"/>
        <end position="101"/>
    </location>
</feature>
<comment type="caution">
    <text evidence="2">The sequence shown here is derived from an EMBL/GenBank/DDBJ whole genome shotgun (WGS) entry which is preliminary data.</text>
</comment>
<evidence type="ECO:0000313" key="3">
    <source>
        <dbReference type="Proteomes" id="UP000004810"/>
    </source>
</evidence>
<reference evidence="3" key="1">
    <citation type="submission" date="2012-08" db="EMBL/GenBank/DDBJ databases">
        <title>The Genome Sequence of Wuchereria bancrofti.</title>
        <authorList>
            <person name="Nutman T.B."/>
            <person name="Fink D.L."/>
            <person name="Russ C."/>
            <person name="Young S."/>
            <person name="Zeng Q."/>
            <person name="Koehrsen M."/>
            <person name="Alvarado L."/>
            <person name="Berlin A."/>
            <person name="Chapman S.B."/>
            <person name="Chen Z."/>
            <person name="Freedman E."/>
            <person name="Gellesch M."/>
            <person name="Goldberg J."/>
            <person name="Griggs A."/>
            <person name="Gujja S."/>
            <person name="Heilman E.R."/>
            <person name="Heiman D."/>
            <person name="Hepburn T."/>
            <person name="Howarth C."/>
            <person name="Jen D."/>
            <person name="Larson L."/>
            <person name="Lewis B."/>
            <person name="Mehta T."/>
            <person name="Park D."/>
            <person name="Pearson M."/>
            <person name="Roberts A."/>
            <person name="Saif S."/>
            <person name="Shea T."/>
            <person name="Shenoy N."/>
            <person name="Sisk P."/>
            <person name="Stolte C."/>
            <person name="Sykes S."/>
            <person name="Walk T."/>
            <person name="White J."/>
            <person name="Yandava C."/>
            <person name="Haas B."/>
            <person name="Henn M.R."/>
            <person name="Nusbaum C."/>
            <person name="Birren B."/>
        </authorList>
    </citation>
    <scope>NUCLEOTIDE SEQUENCE [LARGE SCALE GENOMIC DNA]</scope>
    <source>
        <strain evidence="3">NA</strain>
    </source>
</reference>
<gene>
    <name evidence="2" type="ORF">WUBG_19030</name>
</gene>
<evidence type="ECO:0000313" key="2">
    <source>
        <dbReference type="EMBL" id="EJW70061.1"/>
    </source>
</evidence>
<accession>J9DKT4</accession>
<evidence type="ECO:0000256" key="1">
    <source>
        <dbReference type="SAM" id="MobiDB-lite"/>
    </source>
</evidence>
<protein>
    <submittedName>
        <fullName evidence="2">Uncharacterized protein</fullName>
    </submittedName>
</protein>
<dbReference type="EMBL" id="ADBV01023779">
    <property type="protein sequence ID" value="EJW70061.1"/>
    <property type="molecule type" value="Genomic_DNA"/>
</dbReference>
<dbReference type="AlphaFoldDB" id="J9DKT4"/>